<keyword evidence="2" id="KW-0963">Cytoplasm</keyword>
<dbReference type="EMBL" id="JAXQNO010000005">
    <property type="protein sequence ID" value="KAK4798122.1"/>
    <property type="molecule type" value="Genomic_DNA"/>
</dbReference>
<evidence type="ECO:0000313" key="9">
    <source>
        <dbReference type="Proteomes" id="UP001346149"/>
    </source>
</evidence>
<dbReference type="PROSITE" id="PS50176">
    <property type="entry name" value="ARM_REPEAT"/>
    <property type="match status" value="1"/>
</dbReference>
<comment type="subcellular location">
    <subcellularLocation>
        <location evidence="1">Cytoplasm</location>
    </subcellularLocation>
</comment>
<proteinExistence type="predicted"/>
<evidence type="ECO:0000259" key="7">
    <source>
        <dbReference type="PROSITE" id="PS50021"/>
    </source>
</evidence>
<dbReference type="SUPFAM" id="SSF47576">
    <property type="entry name" value="Calponin-homology domain, CH-domain"/>
    <property type="match status" value="1"/>
</dbReference>
<evidence type="ECO:0000256" key="6">
    <source>
        <dbReference type="SAM" id="MobiDB-lite"/>
    </source>
</evidence>
<protein>
    <recommendedName>
        <fullName evidence="7">Calponin-homology (CH) domain-containing protein</fullName>
    </recommendedName>
</protein>
<keyword evidence="4" id="KW-0112">Calmodulin-binding</keyword>
<keyword evidence="9" id="KW-1185">Reference proteome</keyword>
<feature type="repeat" description="ARM" evidence="5">
    <location>
        <begin position="1503"/>
        <end position="1536"/>
    </location>
</feature>
<dbReference type="GO" id="GO:0000278">
    <property type="term" value="P:mitotic cell cycle"/>
    <property type="evidence" value="ECO:0007669"/>
    <property type="project" value="TreeGrafter"/>
</dbReference>
<dbReference type="InterPro" id="IPR001715">
    <property type="entry name" value="CH_dom"/>
</dbReference>
<dbReference type="SUPFAM" id="SSF52540">
    <property type="entry name" value="P-loop containing nucleoside triphosphate hydrolases"/>
    <property type="match status" value="5"/>
</dbReference>
<dbReference type="Gene3D" id="1.25.10.10">
    <property type="entry name" value="Leucine-rich Repeat Variant"/>
    <property type="match status" value="1"/>
</dbReference>
<sequence length="1641" mass="189244">MDPFQPSSSSSSSMLLKDISNFKTPRRPSSHFKNEASRFNFDSPDPRFFTASKQTPCTAYSSRRTPARSTAAARRLKAFEIEQSRSSRKVQLQKQRSLKILSKSLAAWLNFLFENPRSCGFPGQDDNMSPSGNGKRDAGPRQGVGPENTWRSPKRQRDMVWKVPEEIKNGGGGRYAGFLSSEFVKLRESLKDVCNFDDLAERMSVYLSLSCCRDIFNVMTQVVKNIDDGRLKMKAHCPIVTDFGMKEKAMKILFSYNPVWLRIGLYILLGGDSLLTNEDVDSDKDIAFLKLVTEKQLFSHVELAKTYSYNKKVEGLYRPGYYECLGNIILKRFLLLVLILDRAKSRSSLPLKYGIDGVDGGSPLLFVVGSRIKSSSEMIKDFLSTDVMHGEGNLIAHLVTIGFKVSHHQCPTVEYEFKLVDILEDLQDGVRLCRAIQLLKQDPSILMKLMVPSDTNKKNLANCSIALQYLKKFGVPLYDDDEMEIVADDIANGDKELTLSLVWNMFVHLQIPLLLDAKVLAAEVDRISGVTVDMSLVTSFTSVDLLLHWIQAICNNYDLKIENTNSLTDGKAIWCLLDHYFRKELSCSCAPKGSKGEESIMSASDYPDAVHNFVLSQRLTALLGDFPEVLETGDIIEQHGVCNGRSVLLLLAFLASHLVMKNYTDRLNFHKILGCTCQTTGRRLSNLEESSSSSKEKLSLGDSARRSNEEAAKKFKEIQAWWQEMADRSFKSISKTNGCISSDLSSSDGSKNIQEEFAAQVIQSHYRGYRDRHKFMKMRTAVSVLQNAIQVWLLVRKKTLERSSLQNNAALRIQHAWKNFVLKKSLMVQHFAATSIQRHLRGLLMRRTYLIQKKAAIKIQTSFRGWLMRRAYLIQKKVAIKIQTSFRGWLNRRTYLVHMNAALKIQTNFRRLKSQQMFQARLAAARSAILLQSHTRRWMVQRNFLLIRHHVVRIQSHVRGWLRRRNNAALRIQLAWKNFVLKKSLMVQHFAATSIQRHVRGWLTRRTSLVQMKAAIKIQTNFRGWLMRRTYLVQKKAAIKIQTSFCGWLIRRTYLVHVKAALKIQTNFRRHKSQQLFQARVAAERSAILLQSHTRRWMVQRNFLLIRHHVVRIQSHFRGWLRRRDFLLQREAAITIQSSIRQTMFSILFQNQRKTAIKIQHYSLQNGAALRIQHAWKNFIIKKPLMVQHFAATSIQRHVRGWLMRRTSLVQTKAAIKIQANFRGWLMSRTYLIQKKAVIKIQTNFRRLKSGRLFQARVAAARSAILLQSHTRRWMAQRNFLAIRYHVVRIQSYVRGWLRRREFLMQREAAITLQSSIRQTMLSILSQNQTKTAIMIKHLANGQTSDNSLLGPSVTLTSSNSCPSSEEMQLILPYILKLQRWWRNNLLLRQQTKSAVTVQAYARRWLARRKASREWQRVVLIQSCWKGYLARKEARGQIVDLRQRMKRTAANIDDSMRLINRLALALSELLNLRSVSSILHTCATLENATRHSQKCCEKLVEAGAIDKLLKLICSMTRSIPDQEVLKHAISTLRNLARHPHLLEVLIDSHRSMETIFREMLRNKEEGYFIASELLRKVCSHPRGAEIVRRCPALVKRLHSLVEELTRKSDMEKRNPRSLAARENTERRLKEATRLLKLMCNS</sequence>
<evidence type="ECO:0000256" key="4">
    <source>
        <dbReference type="ARBA" id="ARBA00022860"/>
    </source>
</evidence>
<dbReference type="InterPro" id="IPR000048">
    <property type="entry name" value="IQ_motif_EF-hand-BS"/>
</dbReference>
<comment type="caution">
    <text evidence="8">The sequence shown here is derived from an EMBL/GenBank/DDBJ whole genome shotgun (WGS) entry which is preliminary data.</text>
</comment>
<dbReference type="Gene3D" id="1.10.418.10">
    <property type="entry name" value="Calponin-like domain"/>
    <property type="match status" value="2"/>
</dbReference>
<dbReference type="PANTHER" id="PTHR22706:SF1">
    <property type="entry name" value="ASSEMBLY FACTOR FOR SPINDLE MICROTUBULES"/>
    <property type="match status" value="1"/>
</dbReference>
<feature type="compositionally biased region" description="Basic and acidic residues" evidence="6">
    <location>
        <begin position="694"/>
        <end position="705"/>
    </location>
</feature>
<dbReference type="GO" id="GO:0005737">
    <property type="term" value="C:cytoplasm"/>
    <property type="evidence" value="ECO:0007669"/>
    <property type="project" value="UniProtKB-SubCell"/>
</dbReference>
<evidence type="ECO:0000256" key="5">
    <source>
        <dbReference type="PROSITE-ProRule" id="PRU00259"/>
    </source>
</evidence>
<dbReference type="SUPFAM" id="SSF48371">
    <property type="entry name" value="ARM repeat"/>
    <property type="match status" value="1"/>
</dbReference>
<dbReference type="InterPro" id="IPR016024">
    <property type="entry name" value="ARM-type_fold"/>
</dbReference>
<dbReference type="InterPro" id="IPR000225">
    <property type="entry name" value="Armadillo"/>
</dbReference>
<dbReference type="InterPro" id="IPR036872">
    <property type="entry name" value="CH_dom_sf"/>
</dbReference>
<reference evidence="8 9" key="1">
    <citation type="journal article" date="2023" name="Hortic Res">
        <title>Pangenome of water caltrop reveals structural variations and asymmetric subgenome divergence after allopolyploidization.</title>
        <authorList>
            <person name="Zhang X."/>
            <person name="Chen Y."/>
            <person name="Wang L."/>
            <person name="Yuan Y."/>
            <person name="Fang M."/>
            <person name="Shi L."/>
            <person name="Lu R."/>
            <person name="Comes H.P."/>
            <person name="Ma Y."/>
            <person name="Chen Y."/>
            <person name="Huang G."/>
            <person name="Zhou Y."/>
            <person name="Zheng Z."/>
            <person name="Qiu Y."/>
        </authorList>
    </citation>
    <scope>NUCLEOTIDE SEQUENCE [LARGE SCALE GENOMIC DNA]</scope>
    <source>
        <strain evidence="8">F231</strain>
    </source>
</reference>
<evidence type="ECO:0000313" key="8">
    <source>
        <dbReference type="EMBL" id="KAK4798122.1"/>
    </source>
</evidence>
<dbReference type="Pfam" id="PF00307">
    <property type="entry name" value="CH"/>
    <property type="match status" value="1"/>
</dbReference>
<dbReference type="Gene3D" id="1.20.5.190">
    <property type="match status" value="11"/>
</dbReference>
<dbReference type="PANTHER" id="PTHR22706">
    <property type="entry name" value="ASSEMBLY FACTOR FOR SPINDLE MICROTUBULES"/>
    <property type="match status" value="1"/>
</dbReference>
<feature type="domain" description="Calponin-homology (CH)" evidence="7">
    <location>
        <begin position="388"/>
        <end position="510"/>
    </location>
</feature>
<keyword evidence="3" id="KW-0677">Repeat</keyword>
<dbReference type="SMART" id="SM00015">
    <property type="entry name" value="IQ"/>
    <property type="match status" value="21"/>
</dbReference>
<evidence type="ECO:0000256" key="3">
    <source>
        <dbReference type="ARBA" id="ARBA00022737"/>
    </source>
</evidence>
<feature type="region of interest" description="Disordered" evidence="6">
    <location>
        <begin position="686"/>
        <end position="705"/>
    </location>
</feature>
<dbReference type="InterPro" id="IPR051185">
    <property type="entry name" value="ASPM"/>
</dbReference>
<feature type="region of interest" description="Disordered" evidence="6">
    <location>
        <begin position="1"/>
        <end position="46"/>
    </location>
</feature>
<evidence type="ECO:0000256" key="2">
    <source>
        <dbReference type="ARBA" id="ARBA00022490"/>
    </source>
</evidence>
<dbReference type="Pfam" id="PF00612">
    <property type="entry name" value="IQ"/>
    <property type="match status" value="17"/>
</dbReference>
<dbReference type="GO" id="GO:0000922">
    <property type="term" value="C:spindle pole"/>
    <property type="evidence" value="ECO:0007669"/>
    <property type="project" value="TreeGrafter"/>
</dbReference>
<dbReference type="Proteomes" id="UP001346149">
    <property type="component" value="Unassembled WGS sequence"/>
</dbReference>
<dbReference type="GO" id="GO:0051295">
    <property type="term" value="P:establishment of meiotic spindle localization"/>
    <property type="evidence" value="ECO:0007669"/>
    <property type="project" value="TreeGrafter"/>
</dbReference>
<dbReference type="CDD" id="cd21223">
    <property type="entry name" value="CH_ASPM_rpt1"/>
    <property type="match status" value="1"/>
</dbReference>
<dbReference type="PROSITE" id="PS50021">
    <property type="entry name" value="CH"/>
    <property type="match status" value="1"/>
</dbReference>
<dbReference type="InterPro" id="IPR011989">
    <property type="entry name" value="ARM-like"/>
</dbReference>
<dbReference type="CDD" id="cd23767">
    <property type="entry name" value="IQCD"/>
    <property type="match status" value="1"/>
</dbReference>
<gene>
    <name evidence="8" type="ORF">SAY86_030448</name>
</gene>
<dbReference type="GO" id="GO:0005516">
    <property type="term" value="F:calmodulin binding"/>
    <property type="evidence" value="ECO:0007669"/>
    <property type="project" value="UniProtKB-KW"/>
</dbReference>
<evidence type="ECO:0000256" key="1">
    <source>
        <dbReference type="ARBA" id="ARBA00004496"/>
    </source>
</evidence>
<accession>A0AAN7RCT5</accession>
<dbReference type="PROSITE" id="PS50096">
    <property type="entry name" value="IQ"/>
    <property type="match status" value="17"/>
</dbReference>
<feature type="region of interest" description="Disordered" evidence="6">
    <location>
        <begin position="122"/>
        <end position="156"/>
    </location>
</feature>
<dbReference type="GO" id="GO:0007051">
    <property type="term" value="P:spindle organization"/>
    <property type="evidence" value="ECO:0007669"/>
    <property type="project" value="TreeGrafter"/>
</dbReference>
<organism evidence="8 9">
    <name type="scientific">Trapa natans</name>
    <name type="common">Water chestnut</name>
    <dbReference type="NCBI Taxonomy" id="22666"/>
    <lineage>
        <taxon>Eukaryota</taxon>
        <taxon>Viridiplantae</taxon>
        <taxon>Streptophyta</taxon>
        <taxon>Embryophyta</taxon>
        <taxon>Tracheophyta</taxon>
        <taxon>Spermatophyta</taxon>
        <taxon>Magnoliopsida</taxon>
        <taxon>eudicotyledons</taxon>
        <taxon>Gunneridae</taxon>
        <taxon>Pentapetalae</taxon>
        <taxon>rosids</taxon>
        <taxon>malvids</taxon>
        <taxon>Myrtales</taxon>
        <taxon>Lythraceae</taxon>
        <taxon>Trapa</taxon>
    </lineage>
</organism>
<name>A0AAN7RCT5_TRANT</name>
<dbReference type="SMART" id="SM00185">
    <property type="entry name" value="ARM"/>
    <property type="match status" value="1"/>
</dbReference>
<dbReference type="InterPro" id="IPR027417">
    <property type="entry name" value="P-loop_NTPase"/>
</dbReference>